<evidence type="ECO:0000256" key="1">
    <source>
        <dbReference type="SAM" id="MobiDB-lite"/>
    </source>
</evidence>
<organism evidence="3 4">
    <name type="scientific">Acinetobacter wuhouensis</name>
    <dbReference type="NCBI Taxonomy" id="1879050"/>
    <lineage>
        <taxon>Bacteria</taxon>
        <taxon>Pseudomonadati</taxon>
        <taxon>Pseudomonadota</taxon>
        <taxon>Gammaproteobacteria</taxon>
        <taxon>Moraxellales</taxon>
        <taxon>Moraxellaceae</taxon>
        <taxon>Acinetobacter</taxon>
    </lineage>
</organism>
<dbReference type="Proteomes" id="UP000293863">
    <property type="component" value="Unassembled WGS sequence"/>
</dbReference>
<keyword evidence="2" id="KW-0472">Membrane</keyword>
<keyword evidence="2" id="KW-1133">Transmembrane helix</keyword>
<name>A0A4Q7AF16_9GAMM</name>
<keyword evidence="4" id="KW-1185">Reference proteome</keyword>
<gene>
    <name evidence="3" type="ORF">EXU28_18470</name>
</gene>
<keyword evidence="2" id="KW-0812">Transmembrane</keyword>
<evidence type="ECO:0000313" key="4">
    <source>
        <dbReference type="Proteomes" id="UP000293863"/>
    </source>
</evidence>
<sequence length="457" mass="50934">MNKTNQAKVVFGQGWRVKLENDWTAPPSNQAQLKKMVERSIAVEKPTATRVGGAMFKRLSASLKAPGVQMLGVYAVTELLEAIGWVMKDGAYVKIKPKEDDPTLDPNYQYKCIVGPQKNQIFDTIKLCGESYLVDHKSQNPASVYLESVVSCRYDGSPICTFKTIYGRYDNYLVATRIERQTELEPTEPETVPLTAPVLGAIMLGKDYKDPAGDTSAEKKVNTDDWTSVVESYAEDPSGVGNENSDRMDNRLKNARPTPDGKPAPIGDPRYDNNPTNEDDKTNDRKWDEPGDEATGDITPTVDPETGEATGSQSITLQFPVFCTWASTMCKWYDDWKKSDTVYKDHMTKTEEHQKDEKSFWDKVTDFFDWTKDNKDDGDQEEQEPDTSSLDKKFDTNFSANGSCPPNPAIDFPLVGTVELPFTKICDFFSFLRFGVLTGASLLACWIVASAVKGGEA</sequence>
<comment type="caution">
    <text evidence="3">The sequence shown here is derived from an EMBL/GenBank/DDBJ whole genome shotgun (WGS) entry which is preliminary data.</text>
</comment>
<dbReference type="AlphaFoldDB" id="A0A4Q7AF16"/>
<evidence type="ECO:0000313" key="3">
    <source>
        <dbReference type="EMBL" id="RZG42853.1"/>
    </source>
</evidence>
<proteinExistence type="predicted"/>
<accession>A0A4Q7AF16</accession>
<dbReference type="EMBL" id="SGSQ01000050">
    <property type="protein sequence ID" value="RZG42853.1"/>
    <property type="molecule type" value="Genomic_DNA"/>
</dbReference>
<evidence type="ECO:0000256" key="2">
    <source>
        <dbReference type="SAM" id="Phobius"/>
    </source>
</evidence>
<feature type="transmembrane region" description="Helical" evidence="2">
    <location>
        <begin position="431"/>
        <end position="452"/>
    </location>
</feature>
<feature type="compositionally biased region" description="Basic and acidic residues" evidence="1">
    <location>
        <begin position="278"/>
        <end position="289"/>
    </location>
</feature>
<dbReference type="RefSeq" id="WP_130169010.1">
    <property type="nucleotide sequence ID" value="NZ_SGSQ01000050.1"/>
</dbReference>
<dbReference type="NCBIfam" id="NF041109">
    <property type="entry name" value="VF_TspB_C_term"/>
    <property type="match status" value="1"/>
</dbReference>
<feature type="region of interest" description="Disordered" evidence="1">
    <location>
        <begin position="372"/>
        <end position="392"/>
    </location>
</feature>
<protein>
    <submittedName>
        <fullName evidence="3">Uncharacterized protein</fullName>
    </submittedName>
</protein>
<feature type="region of interest" description="Disordered" evidence="1">
    <location>
        <begin position="233"/>
        <end position="312"/>
    </location>
</feature>
<reference evidence="3 4" key="1">
    <citation type="submission" date="2019-02" db="EMBL/GenBank/DDBJ databases">
        <title>The Batch Genome Submission of Acinetobacter spp. strains.</title>
        <authorList>
            <person name="Qin J."/>
            <person name="Hu Y."/>
            <person name="Ye H."/>
            <person name="Wei L."/>
            <person name="Feng Y."/>
            <person name="Zong Z."/>
        </authorList>
    </citation>
    <scope>NUCLEOTIDE SEQUENCE [LARGE SCALE GENOMIC DNA]</scope>
    <source>
        <strain evidence="3 4">WCHAW060049</strain>
    </source>
</reference>